<dbReference type="AlphaFoldDB" id="A0A1U7HYM6"/>
<accession>A0A1U7HYM6</accession>
<protein>
    <recommendedName>
        <fullName evidence="3">DUF29 domain-containing protein</fullName>
    </recommendedName>
</protein>
<keyword evidence="2" id="KW-1185">Reference proteome</keyword>
<dbReference type="Pfam" id="PF01724">
    <property type="entry name" value="DUF29"/>
    <property type="match status" value="1"/>
</dbReference>
<evidence type="ECO:0000313" key="1">
    <source>
        <dbReference type="EMBL" id="OKH28732.1"/>
    </source>
</evidence>
<dbReference type="Gene3D" id="1.20.1220.20">
    <property type="entry name" value="Uncharcterised protein PF01724"/>
    <property type="match status" value="1"/>
</dbReference>
<dbReference type="PANTHER" id="PTHR34235">
    <property type="entry name" value="SLR1203 PROTEIN-RELATED"/>
    <property type="match status" value="1"/>
</dbReference>
<name>A0A1U7HYM6_9CHRO</name>
<dbReference type="InterPro" id="IPR002636">
    <property type="entry name" value="DUF29"/>
</dbReference>
<evidence type="ECO:0008006" key="3">
    <source>
        <dbReference type="Google" id="ProtNLM"/>
    </source>
</evidence>
<proteinExistence type="predicted"/>
<gene>
    <name evidence="1" type="ORF">NIES1031_02155</name>
</gene>
<dbReference type="OrthoDB" id="495351at2"/>
<dbReference type="STRING" id="247279.NIES1031_02155"/>
<organism evidence="1 2">
    <name type="scientific">Chroogloeocystis siderophila 5.2 s.c.1</name>
    <dbReference type="NCBI Taxonomy" id="247279"/>
    <lineage>
        <taxon>Bacteria</taxon>
        <taxon>Bacillati</taxon>
        <taxon>Cyanobacteriota</taxon>
        <taxon>Cyanophyceae</taxon>
        <taxon>Oscillatoriophycideae</taxon>
        <taxon>Chroococcales</taxon>
        <taxon>Chroococcaceae</taxon>
        <taxon>Chroogloeocystis</taxon>
    </lineage>
</organism>
<dbReference type="EMBL" id="MRCC01000002">
    <property type="protein sequence ID" value="OKH28732.1"/>
    <property type="molecule type" value="Genomic_DNA"/>
</dbReference>
<dbReference type="PANTHER" id="PTHR34235:SF1">
    <property type="entry name" value="SLR0416 PROTEIN"/>
    <property type="match status" value="1"/>
</dbReference>
<dbReference type="Proteomes" id="UP000185984">
    <property type="component" value="Unassembled WGS sequence"/>
</dbReference>
<sequence>MEELLELKELLIQKDFEGAYALVEDLEEMGKKGVARNIRSYAKVLLLQLIKQQVEQRTTKSWDISIRNSIREIKDLNTRPSSKGTYLNNEQLREVIAGAIDSAIDQASIEAAEGIYEARQIEQKIARNELVKRAIALIHE</sequence>
<dbReference type="RefSeq" id="WP_073547889.1">
    <property type="nucleotide sequence ID" value="NZ_CAWMVK010000012.1"/>
</dbReference>
<evidence type="ECO:0000313" key="2">
    <source>
        <dbReference type="Proteomes" id="UP000185984"/>
    </source>
</evidence>
<comment type="caution">
    <text evidence="1">The sequence shown here is derived from an EMBL/GenBank/DDBJ whole genome shotgun (WGS) entry which is preliminary data.</text>
</comment>
<reference evidence="1 2" key="1">
    <citation type="submission" date="2016-11" db="EMBL/GenBank/DDBJ databases">
        <title>Draft Genome Sequences of Nine Cyanobacterial Strains from Diverse Habitats.</title>
        <authorList>
            <person name="Zhu T."/>
            <person name="Hou S."/>
            <person name="Lu X."/>
            <person name="Hess W.R."/>
        </authorList>
    </citation>
    <scope>NUCLEOTIDE SEQUENCE [LARGE SCALE GENOMIC DNA]</scope>
    <source>
        <strain evidence="1 2">5.2 s.c.1</strain>
    </source>
</reference>